<accession>A0A098BTA4</accession>
<protein>
    <submittedName>
        <fullName evidence="2">Uncharacterized protein</fullName>
    </submittedName>
</protein>
<reference evidence="2 3" key="1">
    <citation type="journal article" date="2014" name="Genome Announc.">
        <title>Draft Genome Sequence of Propane- and Butane-Oxidizing Actinobacterium Rhodococcus ruber IEGM 231.</title>
        <authorList>
            <person name="Ivshina I.B."/>
            <person name="Kuyukina M.S."/>
            <person name="Krivoruchko A.V."/>
            <person name="Barbe V."/>
            <person name="Fischer C."/>
        </authorList>
    </citation>
    <scope>NUCLEOTIDE SEQUENCE [LARGE SCALE GENOMIC DNA]</scope>
</reference>
<feature type="transmembrane region" description="Helical" evidence="1">
    <location>
        <begin position="103"/>
        <end position="120"/>
    </location>
</feature>
<feature type="transmembrane region" description="Helical" evidence="1">
    <location>
        <begin position="33"/>
        <end position="50"/>
    </location>
</feature>
<name>A0A098BTA4_9NOCA</name>
<gene>
    <name evidence="2" type="ORF">RHRU231_840001</name>
</gene>
<evidence type="ECO:0000256" key="1">
    <source>
        <dbReference type="SAM" id="Phobius"/>
    </source>
</evidence>
<feature type="transmembrane region" description="Helical" evidence="1">
    <location>
        <begin position="126"/>
        <end position="147"/>
    </location>
</feature>
<keyword evidence="1" id="KW-1133">Transmembrane helix</keyword>
<feature type="transmembrane region" description="Helical" evidence="1">
    <location>
        <begin position="78"/>
        <end position="96"/>
    </location>
</feature>
<proteinExistence type="predicted"/>
<feature type="transmembrane region" description="Helical" evidence="1">
    <location>
        <begin position="192"/>
        <end position="214"/>
    </location>
</feature>
<dbReference type="EMBL" id="CCSD01000099">
    <property type="protein sequence ID" value="CDZ91472.1"/>
    <property type="molecule type" value="Genomic_DNA"/>
</dbReference>
<organism evidence="2 3">
    <name type="scientific">Rhodococcus ruber</name>
    <dbReference type="NCBI Taxonomy" id="1830"/>
    <lineage>
        <taxon>Bacteria</taxon>
        <taxon>Bacillati</taxon>
        <taxon>Actinomycetota</taxon>
        <taxon>Actinomycetes</taxon>
        <taxon>Mycobacteriales</taxon>
        <taxon>Nocardiaceae</taxon>
        <taxon>Rhodococcus</taxon>
    </lineage>
</organism>
<keyword evidence="1" id="KW-0812">Transmembrane</keyword>
<dbReference type="Proteomes" id="UP000042997">
    <property type="component" value="Unassembled WGS sequence"/>
</dbReference>
<feature type="transmembrane region" description="Helical" evidence="1">
    <location>
        <begin position="159"/>
        <end position="180"/>
    </location>
</feature>
<evidence type="ECO:0000313" key="3">
    <source>
        <dbReference type="Proteomes" id="UP000042997"/>
    </source>
</evidence>
<keyword evidence="1" id="KW-0472">Membrane</keyword>
<evidence type="ECO:0000313" key="2">
    <source>
        <dbReference type="EMBL" id="CDZ91472.1"/>
    </source>
</evidence>
<dbReference type="AlphaFoldDB" id="A0A098BTA4"/>
<dbReference type="eggNOG" id="ENOG5034AT0">
    <property type="taxonomic scope" value="Bacteria"/>
</dbReference>
<sequence>MAVGIGVPILGVGLYWSFHHALFSLDDAWEGRWLLGLVAVPVLIAAALWLRGRTGVVLLAATAVVVAVGGTVSWSPAAWPALLIGPVLVAVGVWLGRRRPMPLVGVGLLALVAASGIFDRPPWDNANFAATVLVVPFAAAYTIVASLPSTAPVTATSLALPAVLALPLLAQFGWTAYTPLTDDPAGWSPSAWAWASVAASTAAVLACGAAMAWLGHRRAGEDVGT</sequence>
<feature type="transmembrane region" description="Helical" evidence="1">
    <location>
        <begin position="55"/>
        <end position="72"/>
    </location>
</feature>